<evidence type="ECO:0000256" key="2">
    <source>
        <dbReference type="ARBA" id="ARBA00004123"/>
    </source>
</evidence>
<comment type="subcellular location">
    <subcellularLocation>
        <location evidence="2">Nucleus</location>
    </subcellularLocation>
</comment>
<evidence type="ECO:0000256" key="6">
    <source>
        <dbReference type="SAM" id="MobiDB-lite"/>
    </source>
</evidence>
<protein>
    <submittedName>
        <fullName evidence="8">Histone H2A.Z-specific chaperone CHZ1</fullName>
    </submittedName>
</protein>
<feature type="compositionally biased region" description="Polar residues" evidence="6">
    <location>
        <begin position="1"/>
        <end position="24"/>
    </location>
</feature>
<dbReference type="SMART" id="SM01082">
    <property type="entry name" value="CHZ"/>
    <property type="match status" value="1"/>
</dbReference>
<feature type="compositionally biased region" description="Acidic residues" evidence="6">
    <location>
        <begin position="40"/>
        <end position="73"/>
    </location>
</feature>
<feature type="compositionally biased region" description="Acidic residues" evidence="6">
    <location>
        <begin position="109"/>
        <end position="121"/>
    </location>
</feature>
<comment type="function">
    <text evidence="1">Forms a chaperone-bound H2A.Z-H2B complex that acts as a source for SWR1 complex-dependent H2A to H2A.Z histone replacement in chromatin.</text>
</comment>
<feature type="region of interest" description="Disordered" evidence="6">
    <location>
        <begin position="1"/>
        <end position="121"/>
    </location>
</feature>
<evidence type="ECO:0000256" key="1">
    <source>
        <dbReference type="ARBA" id="ARBA00002212"/>
    </source>
</evidence>
<sequence>MSSAAADSNTTSKVVAANTQSVDASPNAKGKGKAPKEDQSMEEEEDDDDEDDEDEDDEEEGSEEEEDEDDSLEEINPSAIMSGRRTRGVKVDYTSAEALAKAGLKNNEKDDDDDDEEMKEN</sequence>
<dbReference type="InterPro" id="IPR019098">
    <property type="entry name" value="Histone_chaperone_domain_CHZ"/>
</dbReference>
<proteinExistence type="inferred from homology"/>
<dbReference type="Pfam" id="PF09649">
    <property type="entry name" value="CHZ"/>
    <property type="match status" value="1"/>
</dbReference>
<dbReference type="GO" id="GO:0005634">
    <property type="term" value="C:nucleus"/>
    <property type="evidence" value="ECO:0007669"/>
    <property type="project" value="UniProtKB-SubCell"/>
</dbReference>
<keyword evidence="4" id="KW-0143">Chaperone</keyword>
<dbReference type="OrthoDB" id="3364766at2759"/>
<organism evidence="8 9">
    <name type="scientific">Lentinula aciculospora</name>
    <dbReference type="NCBI Taxonomy" id="153920"/>
    <lineage>
        <taxon>Eukaryota</taxon>
        <taxon>Fungi</taxon>
        <taxon>Dikarya</taxon>
        <taxon>Basidiomycota</taxon>
        <taxon>Agaricomycotina</taxon>
        <taxon>Agaricomycetes</taxon>
        <taxon>Agaricomycetidae</taxon>
        <taxon>Agaricales</taxon>
        <taxon>Marasmiineae</taxon>
        <taxon>Omphalotaceae</taxon>
        <taxon>Lentinula</taxon>
    </lineage>
</organism>
<feature type="domain" description="Histone chaperone" evidence="7">
    <location>
        <begin position="66"/>
        <end position="102"/>
    </location>
</feature>
<accession>A0A9W9DTL0</accession>
<dbReference type="EMBL" id="JAOTPV010000004">
    <property type="protein sequence ID" value="KAJ4483830.1"/>
    <property type="molecule type" value="Genomic_DNA"/>
</dbReference>
<gene>
    <name evidence="8" type="ORF">J3R30DRAFT_1839354</name>
</gene>
<comment type="similarity">
    <text evidence="3">Belongs to the CHZ1 family.</text>
</comment>
<evidence type="ECO:0000256" key="4">
    <source>
        <dbReference type="ARBA" id="ARBA00023186"/>
    </source>
</evidence>
<dbReference type="Proteomes" id="UP001150266">
    <property type="component" value="Unassembled WGS sequence"/>
</dbReference>
<evidence type="ECO:0000256" key="5">
    <source>
        <dbReference type="ARBA" id="ARBA00023242"/>
    </source>
</evidence>
<dbReference type="AlphaFoldDB" id="A0A9W9DTL0"/>
<evidence type="ECO:0000313" key="9">
    <source>
        <dbReference type="Proteomes" id="UP001150266"/>
    </source>
</evidence>
<keyword evidence="5" id="KW-0539">Nucleus</keyword>
<reference evidence="8" key="1">
    <citation type="submission" date="2022-08" db="EMBL/GenBank/DDBJ databases">
        <title>A Global Phylogenomic Analysis of the Shiitake Genus Lentinula.</title>
        <authorList>
            <consortium name="DOE Joint Genome Institute"/>
            <person name="Sierra-Patev S."/>
            <person name="Min B."/>
            <person name="Naranjo-Ortiz M."/>
            <person name="Looney B."/>
            <person name="Konkel Z."/>
            <person name="Slot J.C."/>
            <person name="Sakamoto Y."/>
            <person name="Steenwyk J.L."/>
            <person name="Rokas A."/>
            <person name="Carro J."/>
            <person name="Camarero S."/>
            <person name="Ferreira P."/>
            <person name="Molpeceres G."/>
            <person name="Ruiz-Duenas F.J."/>
            <person name="Serrano A."/>
            <person name="Henrissat B."/>
            <person name="Drula E."/>
            <person name="Hughes K.W."/>
            <person name="Mata J.L."/>
            <person name="Ishikawa N.K."/>
            <person name="Vargas-Isla R."/>
            <person name="Ushijima S."/>
            <person name="Smith C.A."/>
            <person name="Ahrendt S."/>
            <person name="Andreopoulos W."/>
            <person name="He G."/>
            <person name="Labutti K."/>
            <person name="Lipzen A."/>
            <person name="Ng V."/>
            <person name="Riley R."/>
            <person name="Sandor L."/>
            <person name="Barry K."/>
            <person name="Martinez A.T."/>
            <person name="Xiao Y."/>
            <person name="Gibbons J.G."/>
            <person name="Terashima K."/>
            <person name="Grigoriev I.V."/>
            <person name="Hibbett D.S."/>
        </authorList>
    </citation>
    <scope>NUCLEOTIDE SEQUENCE</scope>
    <source>
        <strain evidence="8">JLM2183</strain>
    </source>
</reference>
<comment type="caution">
    <text evidence="8">The sequence shown here is derived from an EMBL/GenBank/DDBJ whole genome shotgun (WGS) entry which is preliminary data.</text>
</comment>
<name>A0A9W9DTL0_9AGAR</name>
<evidence type="ECO:0000259" key="7">
    <source>
        <dbReference type="SMART" id="SM01082"/>
    </source>
</evidence>
<evidence type="ECO:0000256" key="3">
    <source>
        <dbReference type="ARBA" id="ARBA00008057"/>
    </source>
</evidence>
<evidence type="ECO:0000313" key="8">
    <source>
        <dbReference type="EMBL" id="KAJ4483830.1"/>
    </source>
</evidence>
<keyword evidence="9" id="KW-1185">Reference proteome</keyword>